<feature type="transmembrane region" description="Helical" evidence="6">
    <location>
        <begin position="217"/>
        <end position="236"/>
    </location>
</feature>
<evidence type="ECO:0000256" key="6">
    <source>
        <dbReference type="SAM" id="Phobius"/>
    </source>
</evidence>
<keyword evidence="5 6" id="KW-0472">Membrane</keyword>
<keyword evidence="8" id="KW-1185">Reference proteome</keyword>
<feature type="transmembrane region" description="Helical" evidence="6">
    <location>
        <begin position="256"/>
        <end position="277"/>
    </location>
</feature>
<proteinExistence type="predicted"/>
<feature type="transmembrane region" description="Helical" evidence="6">
    <location>
        <begin position="20"/>
        <end position="43"/>
    </location>
</feature>
<accession>A0A0E3X183</accession>
<dbReference type="EMBL" id="CP009518">
    <property type="protein sequence ID" value="AKB86160.1"/>
    <property type="molecule type" value="Genomic_DNA"/>
</dbReference>
<dbReference type="RefSeq" id="WP_048206161.1">
    <property type="nucleotide sequence ID" value="NZ_CP009518.1"/>
</dbReference>
<feature type="transmembrane region" description="Helical" evidence="6">
    <location>
        <begin position="165"/>
        <end position="183"/>
    </location>
</feature>
<dbReference type="GO" id="GO:0005886">
    <property type="term" value="C:plasma membrane"/>
    <property type="evidence" value="ECO:0007669"/>
    <property type="project" value="UniProtKB-SubCell"/>
</dbReference>
<keyword evidence="3 6" id="KW-0812">Transmembrane</keyword>
<keyword evidence="4 6" id="KW-1133">Transmembrane helix</keyword>
<sequence>MQRNYNHNTQKSSIFKNSIYNIFGQLVGYLFLFLYTIIFAKILGAELFGLFQLGLLVAVVLATSVASFVESTASYFVAFYHDSHEKRNVHIVMNLFVSIIIAVFLALGLYLLSHFFVNQIFNVSKSNVVIAEIIFKYFSLYLFFYLGISNIKGVLLGLELFKCRAILIIFSRFSFLLFGYIGFYYTRSVIGITEGIVVASFLTFILALIILKKNIKLNVMTLSMYLLPTLTNIWDFGKRSFIINIGNQIHTWGDSFLIGIFLTASSVGIYSVAYTLFEAIRQIPRYFYEIIYPILTKLASTNDKQKVSFILNNIIRISCVPLCIVTFFVFIFSENIILTFYGSEYNLASTVLQILSIIFLFLPFMVLIFALMSINKPEINSKCMMLSTLLNIILNLLFIPIYGINGAALATLFSMIIYYILTYYQIKKYIQIELPINDLIKNYFLILVIFIIYRLLESTFLVYNLFISIILIIAYIVILFVSRFFTEYDCKLVREITGLNLSFLPWSFKK</sequence>
<dbReference type="OrthoDB" id="19148at2157"/>
<feature type="transmembrane region" description="Helical" evidence="6">
    <location>
        <begin position="408"/>
        <end position="426"/>
    </location>
</feature>
<evidence type="ECO:0000256" key="3">
    <source>
        <dbReference type="ARBA" id="ARBA00022692"/>
    </source>
</evidence>
<dbReference type="PANTHER" id="PTHR30250">
    <property type="entry name" value="PST FAMILY PREDICTED COLANIC ACID TRANSPORTER"/>
    <property type="match status" value="1"/>
</dbReference>
<dbReference type="InterPro" id="IPR002797">
    <property type="entry name" value="Polysacc_synth"/>
</dbReference>
<evidence type="ECO:0000313" key="8">
    <source>
        <dbReference type="Proteomes" id="UP000033048"/>
    </source>
</evidence>
<feature type="transmembrane region" description="Helical" evidence="6">
    <location>
        <begin position="92"/>
        <end position="117"/>
    </location>
</feature>
<feature type="transmembrane region" description="Helical" evidence="6">
    <location>
        <begin position="383"/>
        <end position="402"/>
    </location>
</feature>
<dbReference type="InterPro" id="IPR050833">
    <property type="entry name" value="Poly_Biosynth_Transport"/>
</dbReference>
<evidence type="ECO:0000313" key="7">
    <source>
        <dbReference type="EMBL" id="AKB86160.1"/>
    </source>
</evidence>
<evidence type="ECO:0000256" key="1">
    <source>
        <dbReference type="ARBA" id="ARBA00004651"/>
    </source>
</evidence>
<organism evidence="7 8">
    <name type="scientific">Methanococcoides methylutens MM1</name>
    <dbReference type="NCBI Taxonomy" id="1434104"/>
    <lineage>
        <taxon>Archaea</taxon>
        <taxon>Methanobacteriati</taxon>
        <taxon>Methanobacteriota</taxon>
        <taxon>Stenosarchaea group</taxon>
        <taxon>Methanomicrobia</taxon>
        <taxon>Methanosarcinales</taxon>
        <taxon>Methanosarcinaceae</taxon>
        <taxon>Methanococcoides</taxon>
    </lineage>
</organism>
<dbReference type="KEGG" id="mmet:MCMEM_2107"/>
<feature type="transmembrane region" description="Helical" evidence="6">
    <location>
        <begin position="438"/>
        <end position="456"/>
    </location>
</feature>
<feature type="transmembrane region" description="Helical" evidence="6">
    <location>
        <begin position="189"/>
        <end position="210"/>
    </location>
</feature>
<dbReference type="GeneID" id="24894698"/>
<dbReference type="AlphaFoldDB" id="A0A0E3X183"/>
<dbReference type="STRING" id="1434104.MCMEM_2107"/>
<dbReference type="HOGENOM" id="CLU_022017_5_2_2"/>
<feature type="transmembrane region" description="Helical" evidence="6">
    <location>
        <begin position="55"/>
        <end position="80"/>
    </location>
</feature>
<name>A0A0E3X183_METMT</name>
<protein>
    <submittedName>
        <fullName evidence="7">Uncharacterized protein</fullName>
    </submittedName>
</protein>
<feature type="transmembrane region" description="Helical" evidence="6">
    <location>
        <begin position="137"/>
        <end position="158"/>
    </location>
</feature>
<evidence type="ECO:0000256" key="4">
    <source>
        <dbReference type="ARBA" id="ARBA00022989"/>
    </source>
</evidence>
<dbReference type="PANTHER" id="PTHR30250:SF11">
    <property type="entry name" value="O-ANTIGEN TRANSPORTER-RELATED"/>
    <property type="match status" value="1"/>
</dbReference>
<evidence type="ECO:0000256" key="5">
    <source>
        <dbReference type="ARBA" id="ARBA00023136"/>
    </source>
</evidence>
<feature type="transmembrane region" description="Helical" evidence="6">
    <location>
        <begin position="462"/>
        <end position="485"/>
    </location>
</feature>
<keyword evidence="2" id="KW-1003">Cell membrane</keyword>
<gene>
    <name evidence="7" type="ORF">MCMEM_2107</name>
</gene>
<feature type="transmembrane region" description="Helical" evidence="6">
    <location>
        <begin position="314"/>
        <end position="332"/>
    </location>
</feature>
<reference evidence="7 8" key="1">
    <citation type="submission" date="2014-07" db="EMBL/GenBank/DDBJ databases">
        <title>Methanogenic archaea and the global carbon cycle.</title>
        <authorList>
            <person name="Henriksen J.R."/>
            <person name="Luke J."/>
            <person name="Reinhart S."/>
            <person name="Benedict M.N."/>
            <person name="Youngblut N.D."/>
            <person name="Metcalf M.E."/>
            <person name="Whitaker R.J."/>
            <person name="Metcalf W.W."/>
        </authorList>
    </citation>
    <scope>NUCLEOTIDE SEQUENCE [LARGE SCALE GENOMIC DNA]</scope>
    <source>
        <strain evidence="7 8">MM1</strain>
    </source>
</reference>
<feature type="transmembrane region" description="Helical" evidence="6">
    <location>
        <begin position="352"/>
        <end position="371"/>
    </location>
</feature>
<dbReference type="Pfam" id="PF01943">
    <property type="entry name" value="Polysacc_synt"/>
    <property type="match status" value="1"/>
</dbReference>
<dbReference type="Proteomes" id="UP000033048">
    <property type="component" value="Chromosome"/>
</dbReference>
<comment type="subcellular location">
    <subcellularLocation>
        <location evidence="1">Cell membrane</location>
        <topology evidence="1">Multi-pass membrane protein</topology>
    </subcellularLocation>
</comment>
<evidence type="ECO:0000256" key="2">
    <source>
        <dbReference type="ARBA" id="ARBA00022475"/>
    </source>
</evidence>